<dbReference type="Pfam" id="PF04965">
    <property type="entry name" value="GPW_gp25"/>
    <property type="match status" value="1"/>
</dbReference>
<dbReference type="SUPFAM" id="SSF160719">
    <property type="entry name" value="gpW/gp25-like"/>
    <property type="match status" value="1"/>
</dbReference>
<organism evidence="2">
    <name type="scientific">uncultured Alphaproteobacteria bacterium</name>
    <dbReference type="NCBI Taxonomy" id="91750"/>
    <lineage>
        <taxon>Bacteria</taxon>
        <taxon>Pseudomonadati</taxon>
        <taxon>Pseudomonadota</taxon>
        <taxon>Alphaproteobacteria</taxon>
        <taxon>environmental samples</taxon>
    </lineage>
</organism>
<sequence length="115" mass="12730">MAGVVGMSRTTGKPVAGIDHLWQSIADILGTPIGSRVMRRDYGSRLFELLDRPVNAELHVEIYAAIAEALDRWEPRFRLTWCKVVEILSTGHVTVDLRGVYLPDGKEISLEGVVA</sequence>
<dbReference type="EMBL" id="FLUO01000004">
    <property type="protein sequence ID" value="SBW13032.1"/>
    <property type="molecule type" value="Genomic_DNA"/>
</dbReference>
<name>A0A212KN18_9PROT</name>
<proteinExistence type="predicted"/>
<evidence type="ECO:0000313" key="2">
    <source>
        <dbReference type="EMBL" id="SBW13032.1"/>
    </source>
</evidence>
<protein>
    <submittedName>
        <fullName evidence="2">Baseplate assembly protein W</fullName>
    </submittedName>
</protein>
<gene>
    <name evidence="2" type="primary">W</name>
    <name evidence="2" type="ORF">KL86APRO_40054</name>
</gene>
<dbReference type="InterPro" id="IPR007048">
    <property type="entry name" value="IraD/Gp25-like"/>
</dbReference>
<dbReference type="Gene3D" id="3.10.450.40">
    <property type="match status" value="1"/>
</dbReference>
<feature type="domain" description="IraD/Gp25-like" evidence="1">
    <location>
        <begin position="19"/>
        <end position="84"/>
    </location>
</feature>
<reference evidence="2" key="1">
    <citation type="submission" date="2016-04" db="EMBL/GenBank/DDBJ databases">
        <authorList>
            <person name="Evans L.H."/>
            <person name="Alamgir A."/>
            <person name="Owens N."/>
            <person name="Weber N.D."/>
            <person name="Virtaneva K."/>
            <person name="Barbian K."/>
            <person name="Babar A."/>
            <person name="Rosenke K."/>
        </authorList>
    </citation>
    <scope>NUCLEOTIDE SEQUENCE</scope>
    <source>
        <strain evidence="2">86</strain>
    </source>
</reference>
<dbReference type="AlphaFoldDB" id="A0A212KN18"/>
<evidence type="ECO:0000259" key="1">
    <source>
        <dbReference type="Pfam" id="PF04965"/>
    </source>
</evidence>
<accession>A0A212KN18</accession>